<keyword evidence="2" id="KW-1185">Reference proteome</keyword>
<accession>A0A9D3Y3N5</accession>
<evidence type="ECO:0000313" key="1">
    <source>
        <dbReference type="EMBL" id="KAH3693143.1"/>
    </source>
</evidence>
<gene>
    <name evidence="1" type="ORF">DPMN_192544</name>
</gene>
<sequence>MALDTKVPDRQKDGRTDNAKTISLHLWLEIITTDECCELEVFTRGRNPNERWFEECGKRIQSSNYHRICSATENANLAALASTMFSGHVIKQNEAMRHGCKFEKNAIHVYEREQNVQV</sequence>
<dbReference type="EMBL" id="JAIWYP010000017">
    <property type="protein sequence ID" value="KAH3693143.1"/>
    <property type="molecule type" value="Genomic_DNA"/>
</dbReference>
<dbReference type="GO" id="GO:0006281">
    <property type="term" value="P:DNA repair"/>
    <property type="evidence" value="ECO:0007669"/>
    <property type="project" value="UniProtKB-ARBA"/>
</dbReference>
<comment type="caution">
    <text evidence="1">The sequence shown here is derived from an EMBL/GenBank/DDBJ whole genome shotgun (WGS) entry which is preliminary data.</text>
</comment>
<organism evidence="1 2">
    <name type="scientific">Dreissena polymorpha</name>
    <name type="common">Zebra mussel</name>
    <name type="synonym">Mytilus polymorpha</name>
    <dbReference type="NCBI Taxonomy" id="45954"/>
    <lineage>
        <taxon>Eukaryota</taxon>
        <taxon>Metazoa</taxon>
        <taxon>Spiralia</taxon>
        <taxon>Lophotrochozoa</taxon>
        <taxon>Mollusca</taxon>
        <taxon>Bivalvia</taxon>
        <taxon>Autobranchia</taxon>
        <taxon>Heteroconchia</taxon>
        <taxon>Euheterodonta</taxon>
        <taxon>Imparidentia</taxon>
        <taxon>Neoheterodontei</taxon>
        <taxon>Myida</taxon>
        <taxon>Dreissenoidea</taxon>
        <taxon>Dreissenidae</taxon>
        <taxon>Dreissena</taxon>
    </lineage>
</organism>
<dbReference type="InterPro" id="IPR011335">
    <property type="entry name" value="Restrct_endonuc-II-like"/>
</dbReference>
<protein>
    <submittedName>
        <fullName evidence="1">Uncharacterized protein</fullName>
    </submittedName>
</protein>
<evidence type="ECO:0000313" key="2">
    <source>
        <dbReference type="Proteomes" id="UP000828390"/>
    </source>
</evidence>
<name>A0A9D3Y3N5_DREPO</name>
<dbReference type="InterPro" id="IPR011604">
    <property type="entry name" value="PDDEXK-like_dom_sf"/>
</dbReference>
<dbReference type="SUPFAM" id="SSF52980">
    <property type="entry name" value="Restriction endonuclease-like"/>
    <property type="match status" value="1"/>
</dbReference>
<dbReference type="Proteomes" id="UP000828390">
    <property type="component" value="Unassembled WGS sequence"/>
</dbReference>
<dbReference type="AlphaFoldDB" id="A0A9D3Y3N5"/>
<dbReference type="Gene3D" id="3.90.320.10">
    <property type="match status" value="1"/>
</dbReference>
<proteinExistence type="predicted"/>
<reference evidence="1" key="2">
    <citation type="submission" date="2020-11" db="EMBL/GenBank/DDBJ databases">
        <authorList>
            <person name="McCartney M.A."/>
            <person name="Auch B."/>
            <person name="Kono T."/>
            <person name="Mallez S."/>
            <person name="Becker A."/>
            <person name="Gohl D.M."/>
            <person name="Silverstein K.A.T."/>
            <person name="Koren S."/>
            <person name="Bechman K.B."/>
            <person name="Herman A."/>
            <person name="Abrahante J.E."/>
            <person name="Garbe J."/>
        </authorList>
    </citation>
    <scope>NUCLEOTIDE SEQUENCE</scope>
    <source>
        <strain evidence="1">Duluth1</strain>
        <tissue evidence="1">Whole animal</tissue>
    </source>
</reference>
<reference evidence="1" key="1">
    <citation type="journal article" date="2019" name="bioRxiv">
        <title>The Genome of the Zebra Mussel, Dreissena polymorpha: A Resource for Invasive Species Research.</title>
        <authorList>
            <person name="McCartney M.A."/>
            <person name="Auch B."/>
            <person name="Kono T."/>
            <person name="Mallez S."/>
            <person name="Zhang Y."/>
            <person name="Obille A."/>
            <person name="Becker A."/>
            <person name="Abrahante J.E."/>
            <person name="Garbe J."/>
            <person name="Badalamenti J.P."/>
            <person name="Herman A."/>
            <person name="Mangelson H."/>
            <person name="Liachko I."/>
            <person name="Sullivan S."/>
            <person name="Sone E.D."/>
            <person name="Koren S."/>
            <person name="Silverstein K.A.T."/>
            <person name="Beckman K.B."/>
            <person name="Gohl D.M."/>
        </authorList>
    </citation>
    <scope>NUCLEOTIDE SEQUENCE</scope>
    <source>
        <strain evidence="1">Duluth1</strain>
        <tissue evidence="1">Whole animal</tissue>
    </source>
</reference>